<dbReference type="Pfam" id="PF04488">
    <property type="entry name" value="Gly_transf_sug"/>
    <property type="match status" value="1"/>
</dbReference>
<dbReference type="AlphaFoldDB" id="A0A6I2UXC4"/>
<dbReference type="InterPro" id="IPR029044">
    <property type="entry name" value="Nucleotide-diphossugar_trans"/>
</dbReference>
<proteinExistence type="predicted"/>
<sequence length="345" mass="39875">MKRLKPMTWQSFLEFLSERKVFCFGAGIQGERMGEFLIDAGLGAHLLGYIDNHKAGTGSCVAVDDCQYPILSLDEALQQLGEDTFILITAYHFEEIYAQLAAADPEDRITVTSYAEISEQVFRQSDYPAVCKDYDTPVIPKVIHYVWVGGEKPLAVRENIAAWHRLCPDYEIVEWNEHNYDMGKCAYLKEAYESGLYGYVPDYLRLDVVYEQGGIYLDTDIELLRNLDDLLYQDAFGCVDGTLTWNAGSGFGACPRMEILRVCRDYYQNRHFRKEDGTIDRRSCNSHQYETLRARGYRITGEFSCLDGMNIYPMIFQGYNYLMNSEYVTDKTYWIHHGNLSWFHK</sequence>
<evidence type="ECO:0000256" key="1">
    <source>
        <dbReference type="ARBA" id="ARBA00022679"/>
    </source>
</evidence>
<evidence type="ECO:0000313" key="2">
    <source>
        <dbReference type="EMBL" id="MSV25029.1"/>
    </source>
</evidence>
<keyword evidence="3" id="KW-1185">Reference proteome</keyword>
<dbReference type="GO" id="GO:0016020">
    <property type="term" value="C:membrane"/>
    <property type="evidence" value="ECO:0007669"/>
    <property type="project" value="GOC"/>
</dbReference>
<dbReference type="RefSeq" id="WP_154620803.1">
    <property type="nucleotide sequence ID" value="NZ_VUNL01000007.1"/>
</dbReference>
<dbReference type="SUPFAM" id="SSF53448">
    <property type="entry name" value="Nucleotide-diphospho-sugar transferases"/>
    <property type="match status" value="1"/>
</dbReference>
<accession>A0A6I2UXC4</accession>
<dbReference type="Gene3D" id="3.90.550.20">
    <property type="match status" value="1"/>
</dbReference>
<dbReference type="InterPro" id="IPR051706">
    <property type="entry name" value="Glycosyltransferase_domain"/>
</dbReference>
<evidence type="ECO:0000313" key="3">
    <source>
        <dbReference type="Proteomes" id="UP000430222"/>
    </source>
</evidence>
<dbReference type="EMBL" id="VUNL01000007">
    <property type="protein sequence ID" value="MSV25029.1"/>
    <property type="molecule type" value="Genomic_DNA"/>
</dbReference>
<dbReference type="PANTHER" id="PTHR32385:SF15">
    <property type="entry name" value="INOSITOL PHOSPHOCERAMIDE MANNOSYLTRANSFERASE 1"/>
    <property type="match status" value="1"/>
</dbReference>
<dbReference type="PANTHER" id="PTHR32385">
    <property type="entry name" value="MANNOSYL PHOSPHORYLINOSITOL CERAMIDE SYNTHASE"/>
    <property type="match status" value="1"/>
</dbReference>
<dbReference type="GO" id="GO:0000030">
    <property type="term" value="F:mannosyltransferase activity"/>
    <property type="evidence" value="ECO:0007669"/>
    <property type="project" value="TreeGrafter"/>
</dbReference>
<gene>
    <name evidence="2" type="ORF">FYJ78_07500</name>
</gene>
<comment type="caution">
    <text evidence="2">The sequence shown here is derived from an EMBL/GenBank/DDBJ whole genome shotgun (WGS) entry which is preliminary data.</text>
</comment>
<keyword evidence="1" id="KW-0808">Transferase</keyword>
<dbReference type="Proteomes" id="UP000430222">
    <property type="component" value="Unassembled WGS sequence"/>
</dbReference>
<protein>
    <submittedName>
        <fullName evidence="2">Uncharacterized protein</fullName>
    </submittedName>
</protein>
<reference evidence="2 3" key="1">
    <citation type="submission" date="2019-08" db="EMBL/GenBank/DDBJ databases">
        <title>In-depth cultivation of the pig gut microbiome towards novel bacterial diversity and tailored functional studies.</title>
        <authorList>
            <person name="Wylensek D."/>
            <person name="Hitch T.C.A."/>
            <person name="Clavel T."/>
        </authorList>
    </citation>
    <scope>NUCLEOTIDE SEQUENCE [LARGE SCALE GENOMIC DNA]</scope>
    <source>
        <strain evidence="3">WCA-380-WT-3B3</strain>
    </source>
</reference>
<name>A0A6I2UXC4_9FIRM</name>
<organism evidence="2 3">
    <name type="scientific">Selenomonas montiformis</name>
    <dbReference type="NCBI Taxonomy" id="2652285"/>
    <lineage>
        <taxon>Bacteria</taxon>
        <taxon>Bacillati</taxon>
        <taxon>Bacillota</taxon>
        <taxon>Negativicutes</taxon>
        <taxon>Selenomonadales</taxon>
        <taxon>Selenomonadaceae</taxon>
        <taxon>Selenomonas</taxon>
    </lineage>
</organism>
<dbReference type="InterPro" id="IPR007577">
    <property type="entry name" value="GlycoTrfase_DXD_sugar-bd_CS"/>
</dbReference>
<dbReference type="GO" id="GO:0051999">
    <property type="term" value="P:mannosyl-inositol phosphorylceramide biosynthetic process"/>
    <property type="evidence" value="ECO:0007669"/>
    <property type="project" value="TreeGrafter"/>
</dbReference>